<keyword evidence="1 5" id="KW-0963">Cytoplasm</keyword>
<evidence type="ECO:0000256" key="3">
    <source>
        <dbReference type="ARBA" id="ARBA00022722"/>
    </source>
</evidence>
<keyword evidence="8" id="KW-1185">Reference proteome</keyword>
<dbReference type="InterPro" id="IPR005227">
    <property type="entry name" value="YqgF"/>
</dbReference>
<evidence type="ECO:0000256" key="4">
    <source>
        <dbReference type="ARBA" id="ARBA00022801"/>
    </source>
</evidence>
<evidence type="ECO:0000259" key="6">
    <source>
        <dbReference type="SMART" id="SM00732"/>
    </source>
</evidence>
<dbReference type="EC" id="3.1.-.-" evidence="5"/>
<proteinExistence type="inferred from homology"/>
<dbReference type="InterPro" id="IPR006641">
    <property type="entry name" value="YqgF/RNaseH-like_dom"/>
</dbReference>
<evidence type="ECO:0000256" key="1">
    <source>
        <dbReference type="ARBA" id="ARBA00022490"/>
    </source>
</evidence>
<dbReference type="InterPro" id="IPR012337">
    <property type="entry name" value="RNaseH-like_sf"/>
</dbReference>
<protein>
    <recommendedName>
        <fullName evidence="5">Putative pre-16S rRNA nuclease</fullName>
        <ecNumber evidence="5">3.1.-.-</ecNumber>
    </recommendedName>
</protein>
<dbReference type="Proteomes" id="UP001416858">
    <property type="component" value="Unassembled WGS sequence"/>
</dbReference>
<feature type="domain" description="YqgF/RNase H-like" evidence="6">
    <location>
        <begin position="43"/>
        <end position="143"/>
    </location>
</feature>
<dbReference type="SMART" id="SM00732">
    <property type="entry name" value="YqgFc"/>
    <property type="match status" value="1"/>
</dbReference>
<comment type="similarity">
    <text evidence="5">Belongs to the YqgF HJR family.</text>
</comment>
<reference evidence="7 8" key="1">
    <citation type="submission" date="2024-02" db="EMBL/GenBank/DDBJ databases">
        <title>Rhodopirellula caenicola NBRC 110016.</title>
        <authorList>
            <person name="Ichikawa N."/>
            <person name="Katano-Makiyama Y."/>
            <person name="Hidaka K."/>
        </authorList>
    </citation>
    <scope>NUCLEOTIDE SEQUENCE [LARGE SCALE GENOMIC DNA]</scope>
    <source>
        <strain evidence="7 8">NBRC 110016</strain>
    </source>
</reference>
<organism evidence="7 8">
    <name type="scientific">Novipirellula caenicola</name>
    <dbReference type="NCBI Taxonomy" id="1536901"/>
    <lineage>
        <taxon>Bacteria</taxon>
        <taxon>Pseudomonadati</taxon>
        <taxon>Planctomycetota</taxon>
        <taxon>Planctomycetia</taxon>
        <taxon>Pirellulales</taxon>
        <taxon>Pirellulaceae</taxon>
        <taxon>Novipirellula</taxon>
    </lineage>
</organism>
<dbReference type="SUPFAM" id="SSF53098">
    <property type="entry name" value="Ribonuclease H-like"/>
    <property type="match status" value="1"/>
</dbReference>
<dbReference type="HAMAP" id="MF_00651">
    <property type="entry name" value="Nuclease_YqgF"/>
    <property type="match status" value="1"/>
</dbReference>
<dbReference type="PANTHER" id="PTHR33317:SF4">
    <property type="entry name" value="POLYNUCLEOTIDYL TRANSFERASE, RIBONUCLEASE H-LIKE SUPERFAMILY PROTEIN"/>
    <property type="match status" value="1"/>
</dbReference>
<comment type="subcellular location">
    <subcellularLocation>
        <location evidence="5">Cytoplasm</location>
    </subcellularLocation>
</comment>
<sequence>MWGKPSSRLARTDGVPSLPSLELFGTPDCILMTAPTDDFPLAGRLASIDFGSVRIGIAICDPDRILASPLEVRAADQWKQDGDYYRELTKSERISAFVVGLPIHLDGGESEKSLQAREFARWLSKTTGKPVRLFDERFTTADANNRMRAAGYSRQGKKKRIDAVAALVILESFIEACRYRGEIVGKPSSEPIPSKGESID</sequence>
<dbReference type="InterPro" id="IPR037027">
    <property type="entry name" value="YqgF/RNaseH-like_dom_sf"/>
</dbReference>
<evidence type="ECO:0000256" key="2">
    <source>
        <dbReference type="ARBA" id="ARBA00022517"/>
    </source>
</evidence>
<dbReference type="Pfam" id="PF03652">
    <property type="entry name" value="RuvX"/>
    <property type="match status" value="1"/>
</dbReference>
<keyword evidence="4 5" id="KW-0378">Hydrolase</keyword>
<evidence type="ECO:0000313" key="7">
    <source>
        <dbReference type="EMBL" id="GAA5507050.1"/>
    </source>
</evidence>
<dbReference type="EMBL" id="BAABRO010000004">
    <property type="protein sequence ID" value="GAA5507050.1"/>
    <property type="molecule type" value="Genomic_DNA"/>
</dbReference>
<gene>
    <name evidence="7" type="primary">yqgF</name>
    <name evidence="7" type="ORF">Rcae01_02504</name>
</gene>
<dbReference type="NCBIfam" id="TIGR00250">
    <property type="entry name" value="RNAse_H_YqgF"/>
    <property type="match status" value="1"/>
</dbReference>
<accession>A0ABP9VRX8</accession>
<name>A0ABP9VRX8_9BACT</name>
<comment type="function">
    <text evidence="5">Could be a nuclease involved in processing of the 5'-end of pre-16S rRNA.</text>
</comment>
<keyword evidence="2 5" id="KW-0690">Ribosome biogenesis</keyword>
<dbReference type="PANTHER" id="PTHR33317">
    <property type="entry name" value="POLYNUCLEOTIDYL TRANSFERASE, RIBONUCLEASE H-LIKE SUPERFAMILY PROTEIN"/>
    <property type="match status" value="1"/>
</dbReference>
<dbReference type="Gene3D" id="3.30.420.140">
    <property type="entry name" value="YqgF/RNase H-like domain"/>
    <property type="match status" value="1"/>
</dbReference>
<evidence type="ECO:0000313" key="8">
    <source>
        <dbReference type="Proteomes" id="UP001416858"/>
    </source>
</evidence>
<keyword evidence="3 5" id="KW-0540">Nuclease</keyword>
<comment type="caution">
    <text evidence="7">The sequence shown here is derived from an EMBL/GenBank/DDBJ whole genome shotgun (WGS) entry which is preliminary data.</text>
</comment>
<dbReference type="CDD" id="cd16964">
    <property type="entry name" value="YqgF"/>
    <property type="match status" value="1"/>
</dbReference>
<evidence type="ECO:0000256" key="5">
    <source>
        <dbReference type="HAMAP-Rule" id="MF_00651"/>
    </source>
</evidence>